<dbReference type="PANTHER" id="PTHR33677">
    <property type="entry name" value="TRANSCRIPTIONAL REPRESSOR FRMR-RELATED"/>
    <property type="match status" value="1"/>
</dbReference>
<proteinExistence type="predicted"/>
<reference evidence="1 2" key="1">
    <citation type="journal article" date="2020" name="Biotechnol. Biofuels">
        <title>New insights from the biogas microbiome by comprehensive genome-resolved metagenomics of nearly 1600 species originating from multiple anaerobic digesters.</title>
        <authorList>
            <person name="Campanaro S."/>
            <person name="Treu L."/>
            <person name="Rodriguez-R L.M."/>
            <person name="Kovalovszki A."/>
            <person name="Ziels R.M."/>
            <person name="Maus I."/>
            <person name="Zhu X."/>
            <person name="Kougias P.G."/>
            <person name="Basile A."/>
            <person name="Luo G."/>
            <person name="Schluter A."/>
            <person name="Konstantinidis K.T."/>
            <person name="Angelidaki I."/>
        </authorList>
    </citation>
    <scope>NUCLEOTIDE SEQUENCE [LARGE SCALE GENOMIC DNA]</scope>
    <source>
        <strain evidence="1">AS05jafATM_4</strain>
    </source>
</reference>
<dbReference type="GO" id="GO:0046872">
    <property type="term" value="F:metal ion binding"/>
    <property type="evidence" value="ECO:0007669"/>
    <property type="project" value="InterPro"/>
</dbReference>
<dbReference type="AlphaFoldDB" id="A0A7C7DA97"/>
<name>A0A7C7DA97_9FIRM</name>
<accession>A0A7C7DA97</accession>
<sequence>MAISEKEDILIRLRTIKGHISGIEKMIEEEKECADILVQISAVTSSMNKVKNMLNRHFVDRCLDKVISEEKDLKAEVSKILDNILKFNE</sequence>
<evidence type="ECO:0000313" key="2">
    <source>
        <dbReference type="Proteomes" id="UP000553059"/>
    </source>
</evidence>
<comment type="caution">
    <text evidence="1">The sequence shown here is derived from an EMBL/GenBank/DDBJ whole genome shotgun (WGS) entry which is preliminary data.</text>
</comment>
<gene>
    <name evidence="1" type="ORF">GX523_11165</name>
</gene>
<dbReference type="GO" id="GO:0003677">
    <property type="term" value="F:DNA binding"/>
    <property type="evidence" value="ECO:0007669"/>
    <property type="project" value="InterPro"/>
</dbReference>
<protein>
    <submittedName>
        <fullName evidence="1">Metal-sensing transcriptional repressor</fullName>
    </submittedName>
</protein>
<dbReference type="Proteomes" id="UP000553059">
    <property type="component" value="Unassembled WGS sequence"/>
</dbReference>
<dbReference type="Pfam" id="PF02583">
    <property type="entry name" value="Trns_repr_metal"/>
    <property type="match status" value="1"/>
</dbReference>
<dbReference type="GO" id="GO:0045892">
    <property type="term" value="P:negative regulation of DNA-templated transcription"/>
    <property type="evidence" value="ECO:0007669"/>
    <property type="project" value="UniProtKB-ARBA"/>
</dbReference>
<organism evidence="1 2">
    <name type="scientific">Desulfitobacterium dehalogenans</name>
    <dbReference type="NCBI Taxonomy" id="36854"/>
    <lineage>
        <taxon>Bacteria</taxon>
        <taxon>Bacillati</taxon>
        <taxon>Bacillota</taxon>
        <taxon>Clostridia</taxon>
        <taxon>Eubacteriales</taxon>
        <taxon>Desulfitobacteriaceae</taxon>
        <taxon>Desulfitobacterium</taxon>
    </lineage>
</organism>
<dbReference type="InterPro" id="IPR038390">
    <property type="entry name" value="Metal_Tscrpt_repr_sf"/>
</dbReference>
<dbReference type="Gene3D" id="1.20.58.1000">
    <property type="entry name" value="Metal-sensitive repressor, helix protomer"/>
    <property type="match status" value="1"/>
</dbReference>
<dbReference type="InterPro" id="IPR003735">
    <property type="entry name" value="Metal_Tscrpt_repr"/>
</dbReference>
<evidence type="ECO:0000313" key="1">
    <source>
        <dbReference type="EMBL" id="HHY27278.1"/>
    </source>
</evidence>
<dbReference type="EMBL" id="DUTF01000247">
    <property type="protein sequence ID" value="HHY27278.1"/>
    <property type="molecule type" value="Genomic_DNA"/>
</dbReference>